<dbReference type="SMART" id="SM00448">
    <property type="entry name" value="REC"/>
    <property type="match status" value="1"/>
</dbReference>
<keyword evidence="11" id="KW-1185">Reference proteome</keyword>
<dbReference type="FunFam" id="3.40.50.300:FF:000006">
    <property type="entry name" value="DNA-binding transcriptional regulator NtrC"/>
    <property type="match status" value="1"/>
</dbReference>
<dbReference type="InterPro" id="IPR025944">
    <property type="entry name" value="Sigma_54_int_dom_CS"/>
</dbReference>
<dbReference type="EMBL" id="CP001734">
    <property type="protein sequence ID" value="ACV67721.1"/>
    <property type="molecule type" value="Genomic_DNA"/>
</dbReference>
<evidence type="ECO:0000259" key="8">
    <source>
        <dbReference type="PROSITE" id="PS50045"/>
    </source>
</evidence>
<gene>
    <name evidence="10" type="ordered locus">Dret_0424</name>
</gene>
<dbReference type="PANTHER" id="PTHR32071">
    <property type="entry name" value="TRANSCRIPTIONAL REGULATORY PROTEIN"/>
    <property type="match status" value="1"/>
</dbReference>
<keyword evidence="1" id="KW-0547">Nucleotide-binding</keyword>
<dbReference type="CDD" id="cd00009">
    <property type="entry name" value="AAA"/>
    <property type="match status" value="1"/>
</dbReference>
<dbReference type="PROSITE" id="PS50110">
    <property type="entry name" value="RESPONSE_REGULATORY"/>
    <property type="match status" value="1"/>
</dbReference>
<dbReference type="eggNOG" id="COG2204">
    <property type="taxonomic scope" value="Bacteria"/>
</dbReference>
<dbReference type="KEGG" id="drt:Dret_0424"/>
<dbReference type="GO" id="GO:0005524">
    <property type="term" value="F:ATP binding"/>
    <property type="evidence" value="ECO:0007669"/>
    <property type="project" value="UniProtKB-KW"/>
</dbReference>
<dbReference type="InterPro" id="IPR025943">
    <property type="entry name" value="Sigma_54_int_dom_ATP-bd_2"/>
</dbReference>
<accession>C8X096</accession>
<evidence type="ECO:0000313" key="10">
    <source>
        <dbReference type="EMBL" id="ACV67721.1"/>
    </source>
</evidence>
<evidence type="ECO:0000256" key="2">
    <source>
        <dbReference type="ARBA" id="ARBA00022840"/>
    </source>
</evidence>
<dbReference type="InterPro" id="IPR025662">
    <property type="entry name" value="Sigma_54_int_dom_ATP-bd_1"/>
</dbReference>
<dbReference type="SUPFAM" id="SSF52540">
    <property type="entry name" value="P-loop containing nucleoside triphosphate hydrolases"/>
    <property type="match status" value="1"/>
</dbReference>
<keyword evidence="3" id="KW-0805">Transcription regulation</keyword>
<evidence type="ECO:0000256" key="7">
    <source>
        <dbReference type="SAM" id="MobiDB-lite"/>
    </source>
</evidence>
<evidence type="ECO:0000256" key="3">
    <source>
        <dbReference type="ARBA" id="ARBA00023015"/>
    </source>
</evidence>
<dbReference type="PROSITE" id="PS00676">
    <property type="entry name" value="SIGMA54_INTERACT_2"/>
    <property type="match status" value="1"/>
</dbReference>
<dbReference type="PROSITE" id="PS00675">
    <property type="entry name" value="SIGMA54_INTERACT_1"/>
    <property type="match status" value="1"/>
</dbReference>
<feature type="region of interest" description="Disordered" evidence="7">
    <location>
        <begin position="393"/>
        <end position="412"/>
    </location>
</feature>
<dbReference type="CDD" id="cd00156">
    <property type="entry name" value="REC"/>
    <property type="match status" value="1"/>
</dbReference>
<dbReference type="InterPro" id="IPR027417">
    <property type="entry name" value="P-loop_NTPase"/>
</dbReference>
<dbReference type="Gene3D" id="1.10.8.60">
    <property type="match status" value="1"/>
</dbReference>
<organism evidence="10 11">
    <name type="scientific">Desulfohalobium retbaense (strain ATCC 49708 / DSM 5692 / JCM 16813 / HR100)</name>
    <dbReference type="NCBI Taxonomy" id="485915"/>
    <lineage>
        <taxon>Bacteria</taxon>
        <taxon>Pseudomonadati</taxon>
        <taxon>Thermodesulfobacteriota</taxon>
        <taxon>Desulfovibrionia</taxon>
        <taxon>Desulfovibrionales</taxon>
        <taxon>Desulfohalobiaceae</taxon>
        <taxon>Desulfohalobium</taxon>
    </lineage>
</organism>
<dbReference type="InterPro" id="IPR009057">
    <property type="entry name" value="Homeodomain-like_sf"/>
</dbReference>
<evidence type="ECO:0000313" key="11">
    <source>
        <dbReference type="Proteomes" id="UP000001052"/>
    </source>
</evidence>
<dbReference type="PROSITE" id="PS50045">
    <property type="entry name" value="SIGMA54_INTERACT_4"/>
    <property type="match status" value="1"/>
</dbReference>
<dbReference type="Pfam" id="PF00072">
    <property type="entry name" value="Response_reg"/>
    <property type="match status" value="1"/>
</dbReference>
<keyword evidence="2" id="KW-0067">ATP-binding</keyword>
<dbReference type="GO" id="GO:0000160">
    <property type="term" value="P:phosphorelay signal transduction system"/>
    <property type="evidence" value="ECO:0007669"/>
    <property type="project" value="InterPro"/>
</dbReference>
<feature type="domain" description="Response regulatory" evidence="9">
    <location>
        <begin position="3"/>
        <end position="117"/>
    </location>
</feature>
<feature type="modified residue" description="4-aspartylphosphate" evidence="6">
    <location>
        <position position="52"/>
    </location>
</feature>
<keyword evidence="5" id="KW-0804">Transcription</keyword>
<dbReference type="InterPro" id="IPR058031">
    <property type="entry name" value="AAA_lid_NorR"/>
</dbReference>
<dbReference type="SUPFAM" id="SSF46689">
    <property type="entry name" value="Homeodomain-like"/>
    <property type="match status" value="1"/>
</dbReference>
<reference evidence="10 11" key="2">
    <citation type="journal article" date="2010" name="Stand. Genomic Sci.">
        <title>Complete genome sequence of Desulfohalobium retbaense type strain (HR(100)).</title>
        <authorList>
            <person name="Spring S."/>
            <person name="Nolan M."/>
            <person name="Lapidus A."/>
            <person name="Glavina Del Rio T."/>
            <person name="Copeland A."/>
            <person name="Tice H."/>
            <person name="Cheng J.F."/>
            <person name="Lucas S."/>
            <person name="Land M."/>
            <person name="Chen F."/>
            <person name="Bruce D."/>
            <person name="Goodwin L."/>
            <person name="Pitluck S."/>
            <person name="Ivanova N."/>
            <person name="Mavromatis K."/>
            <person name="Mikhailova N."/>
            <person name="Pati A."/>
            <person name="Chen A."/>
            <person name="Palaniappan K."/>
            <person name="Hauser L."/>
            <person name="Chang Y.J."/>
            <person name="Jeffries C.D."/>
            <person name="Munk C."/>
            <person name="Kiss H."/>
            <person name="Chain P."/>
            <person name="Han C."/>
            <person name="Brettin T."/>
            <person name="Detter J.C."/>
            <person name="Schuler E."/>
            <person name="Goker M."/>
            <person name="Rohde M."/>
            <person name="Bristow J."/>
            <person name="Eisen J.A."/>
            <person name="Markowitz V."/>
            <person name="Hugenholtz P."/>
            <person name="Kyrpides N.C."/>
            <person name="Klenk H.P."/>
        </authorList>
    </citation>
    <scope>NUCLEOTIDE SEQUENCE [LARGE SCALE GENOMIC DNA]</scope>
    <source>
        <strain evidence="10 11">DSM 5692</strain>
    </source>
</reference>
<reference evidence="11" key="1">
    <citation type="submission" date="2009-09" db="EMBL/GenBank/DDBJ databases">
        <title>The complete chromosome of Desulfohalobium retbaense DSM 5692.</title>
        <authorList>
            <consortium name="US DOE Joint Genome Institute (JGI-PGF)"/>
            <person name="Lucas S."/>
            <person name="Copeland A."/>
            <person name="Lapidus A."/>
            <person name="Glavina del Rio T."/>
            <person name="Dalin E."/>
            <person name="Tice H."/>
            <person name="Bruce D."/>
            <person name="Goodwin L."/>
            <person name="Pitluck S."/>
            <person name="Kyrpides N."/>
            <person name="Mavromatis K."/>
            <person name="Ivanova N."/>
            <person name="Mikhailova N."/>
            <person name="Munk A.C."/>
            <person name="Brettin T."/>
            <person name="Detter J.C."/>
            <person name="Han C."/>
            <person name="Tapia R."/>
            <person name="Larimer F."/>
            <person name="Land M."/>
            <person name="Hauser L."/>
            <person name="Markowitz V."/>
            <person name="Cheng J.-F."/>
            <person name="Hugenholtz P."/>
            <person name="Woyke T."/>
            <person name="Wu D."/>
            <person name="Spring S."/>
            <person name="Klenk H.-P."/>
            <person name="Eisen J.A."/>
        </authorList>
    </citation>
    <scope>NUCLEOTIDE SEQUENCE [LARGE SCALE GENOMIC DNA]</scope>
    <source>
        <strain evidence="11">DSM 5692</strain>
    </source>
</reference>
<dbReference type="GO" id="GO:0006355">
    <property type="term" value="P:regulation of DNA-templated transcription"/>
    <property type="evidence" value="ECO:0007669"/>
    <property type="project" value="InterPro"/>
</dbReference>
<evidence type="ECO:0000256" key="1">
    <source>
        <dbReference type="ARBA" id="ARBA00022741"/>
    </source>
</evidence>
<dbReference type="RefSeq" id="WP_015750879.1">
    <property type="nucleotide sequence ID" value="NC_013223.1"/>
</dbReference>
<dbReference type="InterPro" id="IPR001789">
    <property type="entry name" value="Sig_transdc_resp-reg_receiver"/>
</dbReference>
<proteinExistence type="predicted"/>
<dbReference type="PROSITE" id="PS00688">
    <property type="entry name" value="SIGMA54_INTERACT_3"/>
    <property type="match status" value="1"/>
</dbReference>
<dbReference type="Gene3D" id="3.40.50.2300">
    <property type="match status" value="1"/>
</dbReference>
<dbReference type="InterPro" id="IPR003593">
    <property type="entry name" value="AAA+_ATPase"/>
</dbReference>
<dbReference type="OrthoDB" id="9763792at2"/>
<dbReference type="STRING" id="485915.Dret_0424"/>
<name>C8X096_DESRD</name>
<dbReference type="Pfam" id="PF25601">
    <property type="entry name" value="AAA_lid_14"/>
    <property type="match status" value="1"/>
</dbReference>
<sequence length="473" mass="52189">MAQILIVDDDRFLCRSLCLVLEGMGHTVMCASTLGEGRRLQQEYDYAVVILDVWLPDGNGLEALQGFRTDRVPPEIIILTGAGDPDGAELAIRSGAWSYITKPPTLNKFRLPVQRAVESFERRQKMPAFSLRREGIVGESSLLVQCLDVIAMSANTESPVLIAGETGTGKELFARAIHVNSNRAEGPFVVVDCGALTENLVESTLFGHERGAFTGADKAQKGLIQVAHGGTLFLDEVGELPLGIQKTFLRVLQEKRFRPVGGTREAQSDFRLVAATNRDLDQLVTAGGFRQDLVYRLKSIQVDLPPLRRIKGDIEMLCCHYVAKYCNRMGISKKGYSAEFLDALLQYEWPGNVRELVNCVAHCLSSAWQEPTLFPRHLPTAIRAHLAKESVRQETEALSNPETGLDPADGLPPLSEYRQTEIARVEQTYLQALMAAHGADIATACEVAGLSRARLYALLKHYGISREGRSRNE</sequence>
<dbReference type="AlphaFoldDB" id="C8X096"/>
<feature type="domain" description="Sigma-54 factor interaction" evidence="8">
    <location>
        <begin position="136"/>
        <end position="365"/>
    </location>
</feature>
<dbReference type="GO" id="GO:0003677">
    <property type="term" value="F:DNA binding"/>
    <property type="evidence" value="ECO:0007669"/>
    <property type="project" value="UniProtKB-KW"/>
</dbReference>
<dbReference type="HOGENOM" id="CLU_000445_0_3_7"/>
<dbReference type="Pfam" id="PF00158">
    <property type="entry name" value="Sigma54_activat"/>
    <property type="match status" value="1"/>
</dbReference>
<evidence type="ECO:0000259" key="9">
    <source>
        <dbReference type="PROSITE" id="PS50110"/>
    </source>
</evidence>
<evidence type="ECO:0000256" key="4">
    <source>
        <dbReference type="ARBA" id="ARBA00023125"/>
    </source>
</evidence>
<dbReference type="InterPro" id="IPR002078">
    <property type="entry name" value="Sigma_54_int"/>
</dbReference>
<dbReference type="SUPFAM" id="SSF52172">
    <property type="entry name" value="CheY-like"/>
    <property type="match status" value="1"/>
</dbReference>
<evidence type="ECO:0000256" key="6">
    <source>
        <dbReference type="PROSITE-ProRule" id="PRU00169"/>
    </source>
</evidence>
<dbReference type="PANTHER" id="PTHR32071:SF113">
    <property type="entry name" value="ALGINATE BIOSYNTHESIS TRANSCRIPTIONAL REGULATORY PROTEIN ALGB"/>
    <property type="match status" value="1"/>
</dbReference>
<dbReference type="Proteomes" id="UP000001052">
    <property type="component" value="Chromosome"/>
</dbReference>
<keyword evidence="4" id="KW-0238">DNA-binding</keyword>
<dbReference type="Gene3D" id="1.10.10.60">
    <property type="entry name" value="Homeodomain-like"/>
    <property type="match status" value="1"/>
</dbReference>
<protein>
    <submittedName>
        <fullName evidence="10">Two component, sigma54 specific, transcriptional regulator, Fis family</fullName>
    </submittedName>
</protein>
<dbReference type="SMART" id="SM00382">
    <property type="entry name" value="AAA"/>
    <property type="match status" value="1"/>
</dbReference>
<dbReference type="InterPro" id="IPR011006">
    <property type="entry name" value="CheY-like_superfamily"/>
</dbReference>
<keyword evidence="6" id="KW-0597">Phosphoprotein</keyword>
<evidence type="ECO:0000256" key="5">
    <source>
        <dbReference type="ARBA" id="ARBA00023163"/>
    </source>
</evidence>
<dbReference type="Gene3D" id="3.40.50.300">
    <property type="entry name" value="P-loop containing nucleotide triphosphate hydrolases"/>
    <property type="match status" value="1"/>
</dbReference>